<organism evidence="1 2">
    <name type="scientific">Bos mutus</name>
    <name type="common">wild yak</name>
    <dbReference type="NCBI Taxonomy" id="72004"/>
    <lineage>
        <taxon>Eukaryota</taxon>
        <taxon>Metazoa</taxon>
        <taxon>Chordata</taxon>
        <taxon>Craniata</taxon>
        <taxon>Vertebrata</taxon>
        <taxon>Euteleostomi</taxon>
        <taxon>Mammalia</taxon>
        <taxon>Eutheria</taxon>
        <taxon>Laurasiatheria</taxon>
        <taxon>Artiodactyla</taxon>
        <taxon>Ruminantia</taxon>
        <taxon>Pecora</taxon>
        <taxon>Bovidae</taxon>
        <taxon>Bovinae</taxon>
        <taxon>Bos</taxon>
    </lineage>
</organism>
<reference evidence="1" key="1">
    <citation type="submission" date="2019-10" db="EMBL/GenBank/DDBJ databases">
        <title>The sequence and de novo assembly of the wild yak genome.</title>
        <authorList>
            <person name="Liu Y."/>
        </authorList>
    </citation>
    <scope>NUCLEOTIDE SEQUENCE [LARGE SCALE GENOMIC DNA]</scope>
    <source>
        <strain evidence="1">WY2019</strain>
    </source>
</reference>
<gene>
    <name evidence="1" type="ORF">E5288_WYG018533</name>
</gene>
<protein>
    <submittedName>
        <fullName evidence="1">Uncharacterized protein</fullName>
    </submittedName>
</protein>
<sequence>MCDFGAGGLCRSEHRMFTSVKATETSFQIAMETESIRSEPRFPSGLELAPYGRACRQGCFMAGRPLDSKPGAWEMLSPHRMDAVSFMAGRPLDSKPGAWEMLSPHRMDAVRSEIQTLYEVDEYIGAKADLEPQVQRSVGNGKGGSDETLNMEMAGWRMFQRVSVRLNSLVPLLRVDKETITDGSALDPMNTGKPLLLPSFSQAFFFKGIKHICDFPPCLAFEDRENVEIGIFKNTVYCRTMAWESSREACLCNEKAKTAWQAAWLCFSSRQPQIRCALFLAEVSIILGEYEEASAEIGCVPDEFQVVVKCD</sequence>
<comment type="caution">
    <text evidence="1">The sequence shown here is derived from an EMBL/GenBank/DDBJ whole genome shotgun (WGS) entry which is preliminary data.</text>
</comment>
<dbReference type="EMBL" id="VBQZ03000127">
    <property type="protein sequence ID" value="MXQ95126.1"/>
    <property type="molecule type" value="Genomic_DNA"/>
</dbReference>
<dbReference type="Proteomes" id="UP000322234">
    <property type="component" value="Unassembled WGS sequence"/>
</dbReference>
<dbReference type="AlphaFoldDB" id="A0A6B0S577"/>
<accession>A0A6B0S577</accession>
<name>A0A6B0S577_9CETA</name>
<evidence type="ECO:0000313" key="2">
    <source>
        <dbReference type="Proteomes" id="UP000322234"/>
    </source>
</evidence>
<evidence type="ECO:0000313" key="1">
    <source>
        <dbReference type="EMBL" id="MXQ95126.1"/>
    </source>
</evidence>
<keyword evidence="2" id="KW-1185">Reference proteome</keyword>
<proteinExistence type="predicted"/>